<evidence type="ECO:0000313" key="2">
    <source>
        <dbReference type="Proteomes" id="UP000028006"/>
    </source>
</evidence>
<reference evidence="1 2" key="1">
    <citation type="submission" date="2014-06" db="EMBL/GenBank/DDBJ databases">
        <title>Whole Genome Sequences of Three Symbiotic Endozoicomonas Bacteria.</title>
        <authorList>
            <person name="Neave M.J."/>
            <person name="Apprill A."/>
            <person name="Voolstra C.R."/>
        </authorList>
    </citation>
    <scope>NUCLEOTIDE SEQUENCE [LARGE SCALE GENOMIC DNA]</scope>
    <source>
        <strain evidence="1 2">LMG 24815</strain>
    </source>
</reference>
<gene>
    <name evidence="1" type="ORF">GZ77_10500</name>
</gene>
<evidence type="ECO:0000313" key="1">
    <source>
        <dbReference type="EMBL" id="KEQ14727.1"/>
    </source>
</evidence>
<keyword evidence="2" id="KW-1185">Reference proteome</keyword>
<dbReference type="AlphaFoldDB" id="A0A081N8F4"/>
<dbReference type="EMBL" id="JOKG01000002">
    <property type="protein sequence ID" value="KEQ14727.1"/>
    <property type="molecule type" value="Genomic_DNA"/>
</dbReference>
<sequence length="124" mass="14094">MLMELSGIEPAFALGEHTREMHSIVNWVVNGNLAMLSDPSMQGLRTQIVKALFFMAKYPFRPHSPHNVVIAGRSQVLWELYKSLGPLCRAEPNLFSFNPALLPEITNEEELEKSRKECSVQRIN</sequence>
<organism evidence="1 2">
    <name type="scientific">Endozoicomonas montiporae</name>
    <dbReference type="NCBI Taxonomy" id="1027273"/>
    <lineage>
        <taxon>Bacteria</taxon>
        <taxon>Pseudomonadati</taxon>
        <taxon>Pseudomonadota</taxon>
        <taxon>Gammaproteobacteria</taxon>
        <taxon>Oceanospirillales</taxon>
        <taxon>Endozoicomonadaceae</taxon>
        <taxon>Endozoicomonas</taxon>
    </lineage>
</organism>
<protein>
    <submittedName>
        <fullName evidence="1">Uncharacterized protein</fullName>
    </submittedName>
</protein>
<name>A0A081N8F4_9GAMM</name>
<dbReference type="Proteomes" id="UP000028006">
    <property type="component" value="Unassembled WGS sequence"/>
</dbReference>
<comment type="caution">
    <text evidence="1">The sequence shown here is derived from an EMBL/GenBank/DDBJ whole genome shotgun (WGS) entry which is preliminary data.</text>
</comment>
<dbReference type="RefSeq" id="WP_034874758.1">
    <property type="nucleotide sequence ID" value="NZ_JOKG01000002.1"/>
</dbReference>
<proteinExistence type="predicted"/>
<accession>A0A081N8F4</accession>